<evidence type="ECO:0000256" key="2">
    <source>
        <dbReference type="SAM" id="Phobius"/>
    </source>
</evidence>
<gene>
    <name evidence="3" type="primary">ycf37</name>
    <name evidence="3" type="ORF">CMESOPL_164</name>
</gene>
<keyword evidence="3" id="KW-0934">Plastid</keyword>
<dbReference type="Pfam" id="PF13181">
    <property type="entry name" value="TPR_8"/>
    <property type="match status" value="1"/>
</dbReference>
<dbReference type="SUPFAM" id="SSF48452">
    <property type="entry name" value="TPR-like"/>
    <property type="match status" value="1"/>
</dbReference>
<dbReference type="Pfam" id="PF13424">
    <property type="entry name" value="TPR_12"/>
    <property type="match status" value="1"/>
</dbReference>
<dbReference type="Gene3D" id="1.25.40.10">
    <property type="entry name" value="Tetratricopeptide repeat domain"/>
    <property type="match status" value="1"/>
</dbReference>
<geneLocation type="chloroplast" evidence="3"/>
<dbReference type="SMART" id="SM00028">
    <property type="entry name" value="TPR"/>
    <property type="match status" value="3"/>
</dbReference>
<keyword evidence="1" id="KW-0802">TPR repeat</keyword>
<dbReference type="AlphaFoldDB" id="A0A248SPW7"/>
<sequence length="179" mass="21154">MENILPGLYLLVLLTLLGGLSFFLVQEILKKRNLETRLYTLQRKVRQNVASYEDHYLLGTLYLSKKLFDQAIVQFRYALKMWDVKDKPGLANLYNTIGFTYFESEQYDLAIYYYKEAIKNLEGYTTAWNNLGYAYEKKKMNGDALNIYKKVLEYDSDNVIAINQVQILKRKVKDRDDRI</sequence>
<keyword evidence="3" id="KW-0150">Chloroplast</keyword>
<feature type="repeat" description="TPR" evidence="1">
    <location>
        <begin position="125"/>
        <end position="158"/>
    </location>
</feature>
<reference evidence="3" key="1">
    <citation type="journal article" date="2017" name="Genome Biol. Evol.">
        <title>Evolutionary Dynamics of Cryptophyte Plastid Genomes.</title>
        <authorList>
            <person name="Kim J.I."/>
            <person name="Moore C.E."/>
            <person name="Archibald J.M."/>
            <person name="Bhattacharya D."/>
            <person name="Yi G."/>
            <person name="Yoon H.S."/>
            <person name="Shin W."/>
        </authorList>
    </citation>
    <scope>NUCLEOTIDE SEQUENCE</scope>
</reference>
<accession>A0A248SPW7</accession>
<feature type="transmembrane region" description="Helical" evidence="2">
    <location>
        <begin position="6"/>
        <end position="25"/>
    </location>
</feature>
<protein>
    <submittedName>
        <fullName evidence="3">Ycf37</fullName>
    </submittedName>
</protein>
<keyword evidence="2" id="KW-1133">Transmembrane helix</keyword>
<dbReference type="InterPro" id="IPR019734">
    <property type="entry name" value="TPR_rpt"/>
</dbReference>
<keyword evidence="2" id="KW-0472">Membrane</keyword>
<proteinExistence type="predicted"/>
<name>A0A248SPW7_9CRYP</name>
<dbReference type="PROSITE" id="PS50005">
    <property type="entry name" value="TPR"/>
    <property type="match status" value="2"/>
</dbReference>
<keyword evidence="2" id="KW-0812">Transmembrane</keyword>
<evidence type="ECO:0000313" key="3">
    <source>
        <dbReference type="EMBL" id="ASV47656.1"/>
    </source>
</evidence>
<feature type="repeat" description="TPR" evidence="1">
    <location>
        <begin position="91"/>
        <end position="124"/>
    </location>
</feature>
<dbReference type="EMBL" id="KY860574">
    <property type="protein sequence ID" value="ASV47656.1"/>
    <property type="molecule type" value="Genomic_DNA"/>
</dbReference>
<organism evidence="3">
    <name type="scientific">Chroomonas mesostigmatica CCMP1168</name>
    <dbReference type="NCBI Taxonomy" id="1195612"/>
    <lineage>
        <taxon>Eukaryota</taxon>
        <taxon>Cryptophyceae</taxon>
        <taxon>Pyrenomonadales</taxon>
        <taxon>Chroomonadaceae</taxon>
        <taxon>Chroomonas</taxon>
    </lineage>
</organism>
<evidence type="ECO:0000256" key="1">
    <source>
        <dbReference type="PROSITE-ProRule" id="PRU00339"/>
    </source>
</evidence>
<dbReference type="InterPro" id="IPR011990">
    <property type="entry name" value="TPR-like_helical_dom_sf"/>
</dbReference>